<dbReference type="Proteomes" id="UP000290365">
    <property type="component" value="Chromosome"/>
</dbReference>
<evidence type="ECO:0000259" key="1">
    <source>
        <dbReference type="Pfam" id="PF05598"/>
    </source>
</evidence>
<evidence type="ECO:0000313" key="2">
    <source>
        <dbReference type="EMBL" id="QBD77276.1"/>
    </source>
</evidence>
<feature type="domain" description="Transposase InsH N-terminal" evidence="1">
    <location>
        <begin position="26"/>
        <end position="122"/>
    </location>
</feature>
<proteinExistence type="predicted"/>
<accession>A0A4P6JR65</accession>
<dbReference type="KEGG" id="kbs:EPA93_15260"/>
<protein>
    <submittedName>
        <fullName evidence="2">Transposase</fullName>
    </submittedName>
</protein>
<dbReference type="OrthoDB" id="1454687at2"/>
<dbReference type="EMBL" id="CP035758">
    <property type="protein sequence ID" value="QBD77276.1"/>
    <property type="molecule type" value="Genomic_DNA"/>
</dbReference>
<sequence>MQWGRGGARTMMGFKERAFAPLVAVSLEELVPQDHFYRHLQKALDLSFVYDHVRGHYAVAGRPSIDPVVFFKLQLVMFFEDIRSERLLMRQVADRLSVRWYVGYELDEPLPDHSTLSKIRTRYGLEIFRRFFETIVEQCRQAK</sequence>
<organism evidence="2 3">
    <name type="scientific">Ktedonosporobacter rubrisoli</name>
    <dbReference type="NCBI Taxonomy" id="2509675"/>
    <lineage>
        <taxon>Bacteria</taxon>
        <taxon>Bacillati</taxon>
        <taxon>Chloroflexota</taxon>
        <taxon>Ktedonobacteria</taxon>
        <taxon>Ktedonobacterales</taxon>
        <taxon>Ktedonosporobacteraceae</taxon>
        <taxon>Ktedonosporobacter</taxon>
    </lineage>
</organism>
<dbReference type="AlphaFoldDB" id="A0A4P6JR65"/>
<reference evidence="2 3" key="1">
    <citation type="submission" date="2019-01" db="EMBL/GenBank/DDBJ databases">
        <title>Ktedonosporobacter rubrisoli SCAWS-G2.</title>
        <authorList>
            <person name="Huang Y."/>
            <person name="Yan B."/>
        </authorList>
    </citation>
    <scope>NUCLEOTIDE SEQUENCE [LARGE SCALE GENOMIC DNA]</scope>
    <source>
        <strain evidence="2 3">SCAWS-G2</strain>
    </source>
</reference>
<keyword evidence="3" id="KW-1185">Reference proteome</keyword>
<name>A0A4P6JR65_KTERU</name>
<dbReference type="InterPro" id="IPR008490">
    <property type="entry name" value="Transposase_InsH_N"/>
</dbReference>
<evidence type="ECO:0000313" key="3">
    <source>
        <dbReference type="Proteomes" id="UP000290365"/>
    </source>
</evidence>
<gene>
    <name evidence="2" type="ORF">EPA93_15260</name>
</gene>
<dbReference type="Pfam" id="PF05598">
    <property type="entry name" value="DUF772"/>
    <property type="match status" value="1"/>
</dbReference>